<comment type="caution">
    <text evidence="3">The sequence shown here is derived from an EMBL/GenBank/DDBJ whole genome shotgun (WGS) entry which is preliminary data.</text>
</comment>
<sequence length="360" mass="42318">MTTNTVRRARLSNKVRRSWCVREKLMVVHYLERGHSIKSTARKFDIQPKQVREWQNKKRNLQKAAAHILKVHGGRPAKYPVLEKRLVEWYSELRKKGNAVTRNMVLHRAKLLSQEEEFRSLYPDIIHFKFSIGWLDRFLFRANLSNRRRTTVAQHLPEDLIDKQQYFLSYVLYMRREHKFPLQYIGNMDETSLSFDLPYSTTLEKRGAKSVNIRITGHEKSWFTVILACLADGTNISRETLPQGIHVRVNEKGWCNGAEMLYWINNVWKFTNKQTHLAVIPGGLTSKVQPLDVAINKSFKDKVRMFYNMDGSEDDLVFDYASVEEELATELEEEKENVIDITSNIDGDVYEDDILYENIW</sequence>
<keyword evidence="1" id="KW-0238">DNA-binding</keyword>
<dbReference type="PROSITE" id="PS51253">
    <property type="entry name" value="HTH_CENPB"/>
    <property type="match status" value="1"/>
</dbReference>
<dbReference type="PANTHER" id="PTHR19303">
    <property type="entry name" value="TRANSPOSON"/>
    <property type="match status" value="1"/>
</dbReference>
<dbReference type="InterPro" id="IPR010921">
    <property type="entry name" value="Trp_repressor/repl_initiator"/>
</dbReference>
<keyword evidence="4" id="KW-1185">Reference proteome</keyword>
<proteinExistence type="predicted"/>
<accession>A0A9N9FD06</accession>
<dbReference type="Proteomes" id="UP000789739">
    <property type="component" value="Unassembled WGS sequence"/>
</dbReference>
<dbReference type="GO" id="GO:0043565">
    <property type="term" value="F:sequence-specific DNA binding"/>
    <property type="evidence" value="ECO:0007669"/>
    <property type="project" value="InterPro"/>
</dbReference>
<gene>
    <name evidence="3" type="ORF">PBRASI_LOCUS3919</name>
</gene>
<protein>
    <submittedName>
        <fullName evidence="3">6169_t:CDS:1</fullName>
    </submittedName>
</protein>
<feature type="domain" description="HTH CENPB-type" evidence="2">
    <location>
        <begin position="70"/>
        <end position="148"/>
    </location>
</feature>
<dbReference type="AlphaFoldDB" id="A0A9N9FD06"/>
<evidence type="ECO:0000259" key="2">
    <source>
        <dbReference type="PROSITE" id="PS51253"/>
    </source>
</evidence>
<dbReference type="InterPro" id="IPR009057">
    <property type="entry name" value="Homeodomain-like_sf"/>
</dbReference>
<evidence type="ECO:0000313" key="4">
    <source>
        <dbReference type="Proteomes" id="UP000789739"/>
    </source>
</evidence>
<dbReference type="OrthoDB" id="2426885at2759"/>
<dbReference type="SMART" id="SM00674">
    <property type="entry name" value="CENPB"/>
    <property type="match status" value="1"/>
</dbReference>
<dbReference type="InterPro" id="IPR018586">
    <property type="entry name" value="Brinker_DNA-bd"/>
</dbReference>
<dbReference type="SUPFAM" id="SSF48295">
    <property type="entry name" value="TrpR-like"/>
    <property type="match status" value="1"/>
</dbReference>
<dbReference type="Pfam" id="PF09607">
    <property type="entry name" value="BrkDBD"/>
    <property type="match status" value="1"/>
</dbReference>
<dbReference type="InterPro" id="IPR050863">
    <property type="entry name" value="CenT-Element_Derived"/>
</dbReference>
<dbReference type="EMBL" id="CAJVPI010000376">
    <property type="protein sequence ID" value="CAG8527026.1"/>
    <property type="molecule type" value="Genomic_DNA"/>
</dbReference>
<reference evidence="3" key="1">
    <citation type="submission" date="2021-06" db="EMBL/GenBank/DDBJ databases">
        <authorList>
            <person name="Kallberg Y."/>
            <person name="Tangrot J."/>
            <person name="Rosling A."/>
        </authorList>
    </citation>
    <scope>NUCLEOTIDE SEQUENCE</scope>
    <source>
        <strain evidence="3">BR232B</strain>
    </source>
</reference>
<dbReference type="Gene3D" id="1.10.10.60">
    <property type="entry name" value="Homeodomain-like"/>
    <property type="match status" value="2"/>
</dbReference>
<organism evidence="3 4">
    <name type="scientific">Paraglomus brasilianum</name>
    <dbReference type="NCBI Taxonomy" id="144538"/>
    <lineage>
        <taxon>Eukaryota</taxon>
        <taxon>Fungi</taxon>
        <taxon>Fungi incertae sedis</taxon>
        <taxon>Mucoromycota</taxon>
        <taxon>Glomeromycotina</taxon>
        <taxon>Glomeromycetes</taxon>
        <taxon>Paraglomerales</taxon>
        <taxon>Paraglomeraceae</taxon>
        <taxon>Paraglomus</taxon>
    </lineage>
</organism>
<dbReference type="Pfam" id="PF03221">
    <property type="entry name" value="HTH_Tnp_Tc5"/>
    <property type="match status" value="1"/>
</dbReference>
<dbReference type="GO" id="GO:0005634">
    <property type="term" value="C:nucleus"/>
    <property type="evidence" value="ECO:0007669"/>
    <property type="project" value="TreeGrafter"/>
</dbReference>
<evidence type="ECO:0000313" key="3">
    <source>
        <dbReference type="EMBL" id="CAG8527026.1"/>
    </source>
</evidence>
<name>A0A9N9FD06_9GLOM</name>
<dbReference type="SUPFAM" id="SSF46689">
    <property type="entry name" value="Homeodomain-like"/>
    <property type="match status" value="1"/>
</dbReference>
<evidence type="ECO:0000256" key="1">
    <source>
        <dbReference type="ARBA" id="ARBA00023125"/>
    </source>
</evidence>
<dbReference type="PANTHER" id="PTHR19303:SF74">
    <property type="entry name" value="POGO TRANSPOSABLE ELEMENT WITH KRAB DOMAIN"/>
    <property type="match status" value="1"/>
</dbReference>
<dbReference type="InterPro" id="IPR006600">
    <property type="entry name" value="HTH_CenpB_DNA-bd_dom"/>
</dbReference>